<organism evidence="2 3">
    <name type="scientific">Pelagibacterium lentulum</name>
    <dbReference type="NCBI Taxonomy" id="2029865"/>
    <lineage>
        <taxon>Bacteria</taxon>
        <taxon>Pseudomonadati</taxon>
        <taxon>Pseudomonadota</taxon>
        <taxon>Alphaproteobacteria</taxon>
        <taxon>Hyphomicrobiales</taxon>
        <taxon>Devosiaceae</taxon>
        <taxon>Pelagibacterium</taxon>
    </lineage>
</organism>
<proteinExistence type="predicted"/>
<name>A0A916RRX7_9HYPH</name>
<protein>
    <submittedName>
        <fullName evidence="2">Uncharacterized protein</fullName>
    </submittedName>
</protein>
<feature type="coiled-coil region" evidence="1">
    <location>
        <begin position="64"/>
        <end position="91"/>
    </location>
</feature>
<evidence type="ECO:0000313" key="3">
    <source>
        <dbReference type="Proteomes" id="UP000596977"/>
    </source>
</evidence>
<dbReference type="OrthoDB" id="7961146at2"/>
<sequence>MTDAAGFTDPVDEAANWANELVKRQHRGPGDTVEAAMHRASTKYRIEHQTLWRLRYRKPKDMMLKAYLRLKAAYQAEIERQEAKLAHELEVTKHLRGPNATPSPAEAEADALLAAHGYAPQEDA</sequence>
<dbReference type="RefSeq" id="WP_127071390.1">
    <property type="nucleotide sequence ID" value="NZ_BMKB01000013.1"/>
</dbReference>
<accession>A0A916RRX7</accession>
<evidence type="ECO:0000256" key="1">
    <source>
        <dbReference type="SAM" id="Coils"/>
    </source>
</evidence>
<comment type="caution">
    <text evidence="2">The sequence shown here is derived from an EMBL/GenBank/DDBJ whole genome shotgun (WGS) entry which is preliminary data.</text>
</comment>
<gene>
    <name evidence="2" type="ORF">GCM10011499_38960</name>
</gene>
<dbReference type="EMBL" id="BMKB01000013">
    <property type="protein sequence ID" value="GGA64706.1"/>
    <property type="molecule type" value="Genomic_DNA"/>
</dbReference>
<evidence type="ECO:0000313" key="2">
    <source>
        <dbReference type="EMBL" id="GGA64706.1"/>
    </source>
</evidence>
<keyword evidence="1" id="KW-0175">Coiled coil</keyword>
<keyword evidence="3" id="KW-1185">Reference proteome</keyword>
<dbReference type="Proteomes" id="UP000596977">
    <property type="component" value="Unassembled WGS sequence"/>
</dbReference>
<dbReference type="AlphaFoldDB" id="A0A916RRX7"/>
<reference evidence="2 3" key="1">
    <citation type="journal article" date="2014" name="Int. J. Syst. Evol. Microbiol.">
        <title>Complete genome sequence of Corynebacterium casei LMG S-19264T (=DSM 44701T), isolated from a smear-ripened cheese.</title>
        <authorList>
            <consortium name="US DOE Joint Genome Institute (JGI-PGF)"/>
            <person name="Walter F."/>
            <person name="Albersmeier A."/>
            <person name="Kalinowski J."/>
            <person name="Ruckert C."/>
        </authorList>
    </citation>
    <scope>NUCLEOTIDE SEQUENCE [LARGE SCALE GENOMIC DNA]</scope>
    <source>
        <strain evidence="2 3">CGMCC 1.15896</strain>
    </source>
</reference>